<feature type="transmembrane region" description="Helical" evidence="9">
    <location>
        <begin position="539"/>
        <end position="563"/>
    </location>
</feature>
<dbReference type="GO" id="GO:1990539">
    <property type="term" value="P:fructose import across plasma membrane"/>
    <property type="evidence" value="ECO:0007669"/>
    <property type="project" value="UniProtKB-ARBA"/>
</dbReference>
<dbReference type="PROSITE" id="PS50850">
    <property type="entry name" value="MFS"/>
    <property type="match status" value="1"/>
</dbReference>
<evidence type="ECO:0000256" key="1">
    <source>
        <dbReference type="ARBA" id="ARBA00004651"/>
    </source>
</evidence>
<dbReference type="FunFam" id="1.20.1250.20:FF:001511">
    <property type="entry name" value="Solute carrier family 2, facilitated glucose transporter member 5"/>
    <property type="match status" value="1"/>
</dbReference>
<feature type="transmembrane region" description="Helical" evidence="9">
    <location>
        <begin position="293"/>
        <end position="314"/>
    </location>
</feature>
<comment type="subcellular location">
    <subcellularLocation>
        <location evidence="1">Cell membrane</location>
        <topology evidence="1">Multi-pass membrane protein</topology>
    </subcellularLocation>
</comment>
<evidence type="ECO:0000313" key="12">
    <source>
        <dbReference type="Proteomes" id="UP001208570"/>
    </source>
</evidence>
<dbReference type="InterPro" id="IPR045263">
    <property type="entry name" value="GLUT"/>
</dbReference>
<keyword evidence="4 9" id="KW-0812">Transmembrane</keyword>
<dbReference type="PROSITE" id="PS00216">
    <property type="entry name" value="SUGAR_TRANSPORT_1"/>
    <property type="match status" value="1"/>
</dbReference>
<dbReference type="Gene3D" id="1.20.1250.20">
    <property type="entry name" value="MFS general substrate transporter like domains"/>
    <property type="match status" value="1"/>
</dbReference>
<feature type="transmembrane region" description="Helical" evidence="9">
    <location>
        <begin position="448"/>
        <end position="468"/>
    </location>
</feature>
<dbReference type="PROSITE" id="PS00217">
    <property type="entry name" value="SUGAR_TRANSPORT_2"/>
    <property type="match status" value="1"/>
</dbReference>
<feature type="transmembrane region" description="Helical" evidence="9">
    <location>
        <begin position="116"/>
        <end position="137"/>
    </location>
</feature>
<keyword evidence="3" id="KW-1003">Cell membrane</keyword>
<dbReference type="InterPro" id="IPR003663">
    <property type="entry name" value="Sugar/inositol_transpt"/>
</dbReference>
<feature type="transmembrane region" description="Helical" evidence="9">
    <location>
        <begin position="205"/>
        <end position="225"/>
    </location>
</feature>
<evidence type="ECO:0000256" key="4">
    <source>
        <dbReference type="ARBA" id="ARBA00022692"/>
    </source>
</evidence>
<keyword evidence="6 9" id="KW-0472">Membrane</keyword>
<feature type="transmembrane region" description="Helical" evidence="9">
    <location>
        <begin position="474"/>
        <end position="501"/>
    </location>
</feature>
<dbReference type="InterPro" id="IPR005829">
    <property type="entry name" value="Sugar_transporter_CS"/>
</dbReference>
<evidence type="ECO:0000256" key="2">
    <source>
        <dbReference type="ARBA" id="ARBA00022448"/>
    </source>
</evidence>
<evidence type="ECO:0000256" key="8">
    <source>
        <dbReference type="SAM" id="MobiDB-lite"/>
    </source>
</evidence>
<dbReference type="PANTHER" id="PTHR23503:SF8">
    <property type="entry name" value="FACILITATED GLUCOSE TRANSPORTER PROTEIN 1"/>
    <property type="match status" value="1"/>
</dbReference>
<dbReference type="Pfam" id="PF00083">
    <property type="entry name" value="Sugar_tr"/>
    <property type="match status" value="1"/>
</dbReference>
<feature type="transmembrane region" description="Helical" evidence="9">
    <location>
        <begin position="169"/>
        <end position="193"/>
    </location>
</feature>
<feature type="domain" description="Major facilitator superfamily (MFS) profile" evidence="10">
    <location>
        <begin position="122"/>
        <end position="567"/>
    </location>
</feature>
<evidence type="ECO:0000256" key="5">
    <source>
        <dbReference type="ARBA" id="ARBA00022989"/>
    </source>
</evidence>
<sequence length="640" mass="70441">MMDEHTGEDKVSMIPSNDTKKDNVPADKPLKTRTASGKSVVSYGATGDEKKVTLRRSSRSDPRFIKRMSSTATSEGPFERVASGKSLTSVRTRLTSVSRSEYHADLKPQLQASATINLIFATFVVAFGESFLFGWNIGVLNQPAQLIKDFYNKTYSDRNGEPVSENTILVLWSLTNALFIPGGMCGALIGGAVADRFGRKRGIMFSHLFTLLGSILSCACVISKAPELLMIGRVLLGINNGLGNCLAPMFLTEIAPYNMRGALGTVHQLSITLGIFLSSVVGIRQILGTANLWPFLILLELVSACVACGFLPFLHETPRYLLLCKGEREAARRSLEFYRCTEDVVTELEEMDTEHIQQSSQKDNTYGVKQFFTDRSLWKPLAIACMLQVAQQFSGINAVFFYSSGIYEKAGIEPYQIPYTVMGTNAVNVAMTIIAVPVMDLSGRRPLLLIPMVIMVFDLGLLTVSLHLQNEYGWLAYLSIICIIVHVIGFAIGLGPIPMMIGSELFRQGPRPIAMACSGIVNWVATFVIALAFEPVQNAIGAYVFVIFLVLMVVFVVAIFFLVPETKNRTFEQIAHQFSPGGQIEVEQIEEDDVFDEGPGLPNEEGDAEEHNLVTINFSTKSPDREDSKQINSTQNENSV</sequence>
<feature type="transmembrane region" description="Helical" evidence="9">
    <location>
        <begin position="415"/>
        <end position="436"/>
    </location>
</feature>
<evidence type="ECO:0000256" key="9">
    <source>
        <dbReference type="SAM" id="Phobius"/>
    </source>
</evidence>
<gene>
    <name evidence="11" type="ORF">LSH36_63g10004</name>
</gene>
<feature type="transmembrane region" description="Helical" evidence="9">
    <location>
        <begin position="263"/>
        <end position="287"/>
    </location>
</feature>
<dbReference type="PRINTS" id="PR00171">
    <property type="entry name" value="SUGRTRNSPORT"/>
</dbReference>
<dbReference type="PANTHER" id="PTHR23503">
    <property type="entry name" value="SOLUTE CARRIER FAMILY 2"/>
    <property type="match status" value="1"/>
</dbReference>
<keyword evidence="12" id="KW-1185">Reference proteome</keyword>
<dbReference type="InterPro" id="IPR020846">
    <property type="entry name" value="MFS_dom"/>
</dbReference>
<evidence type="ECO:0000256" key="7">
    <source>
        <dbReference type="RuleBase" id="RU003346"/>
    </source>
</evidence>
<feature type="compositionally biased region" description="Basic and acidic residues" evidence="8">
    <location>
        <begin position="1"/>
        <end position="11"/>
    </location>
</feature>
<keyword evidence="2 7" id="KW-0813">Transport</keyword>
<evidence type="ECO:0000256" key="3">
    <source>
        <dbReference type="ARBA" id="ARBA00022475"/>
    </source>
</evidence>
<comment type="similarity">
    <text evidence="7">Belongs to the major facilitator superfamily. Sugar transporter (TC 2.A.1.1) family.</text>
</comment>
<name>A0AAD9NEQ9_9ANNE</name>
<dbReference type="GO" id="GO:0005886">
    <property type="term" value="C:plasma membrane"/>
    <property type="evidence" value="ECO:0007669"/>
    <property type="project" value="UniProtKB-SubCell"/>
</dbReference>
<keyword evidence="5 9" id="KW-1133">Transmembrane helix</keyword>
<feature type="region of interest" description="Disordered" evidence="8">
    <location>
        <begin position="618"/>
        <end position="640"/>
    </location>
</feature>
<dbReference type="InterPro" id="IPR036259">
    <property type="entry name" value="MFS_trans_sf"/>
</dbReference>
<dbReference type="Proteomes" id="UP001208570">
    <property type="component" value="Unassembled WGS sequence"/>
</dbReference>
<feature type="compositionally biased region" description="Polar residues" evidence="8">
    <location>
        <begin position="630"/>
        <end position="640"/>
    </location>
</feature>
<proteinExistence type="inferred from homology"/>
<comment type="caution">
    <text evidence="11">The sequence shown here is derived from an EMBL/GenBank/DDBJ whole genome shotgun (WGS) entry which is preliminary data.</text>
</comment>
<accession>A0AAD9NEQ9</accession>
<organism evidence="11 12">
    <name type="scientific">Paralvinella palmiformis</name>
    <dbReference type="NCBI Taxonomy" id="53620"/>
    <lineage>
        <taxon>Eukaryota</taxon>
        <taxon>Metazoa</taxon>
        <taxon>Spiralia</taxon>
        <taxon>Lophotrochozoa</taxon>
        <taxon>Annelida</taxon>
        <taxon>Polychaeta</taxon>
        <taxon>Sedentaria</taxon>
        <taxon>Canalipalpata</taxon>
        <taxon>Terebellida</taxon>
        <taxon>Terebelliformia</taxon>
        <taxon>Alvinellidae</taxon>
        <taxon>Paralvinella</taxon>
    </lineage>
</organism>
<feature type="compositionally biased region" description="Basic and acidic residues" evidence="8">
    <location>
        <begin position="18"/>
        <end position="30"/>
    </location>
</feature>
<dbReference type="EMBL" id="JAODUP010000063">
    <property type="protein sequence ID" value="KAK2164484.1"/>
    <property type="molecule type" value="Genomic_DNA"/>
</dbReference>
<evidence type="ECO:0000259" key="10">
    <source>
        <dbReference type="PROSITE" id="PS50850"/>
    </source>
</evidence>
<dbReference type="GO" id="GO:0005353">
    <property type="term" value="F:fructose transmembrane transporter activity"/>
    <property type="evidence" value="ECO:0007669"/>
    <property type="project" value="UniProtKB-ARBA"/>
</dbReference>
<feature type="region of interest" description="Disordered" evidence="8">
    <location>
        <begin position="1"/>
        <end position="43"/>
    </location>
</feature>
<dbReference type="NCBIfam" id="TIGR00879">
    <property type="entry name" value="SP"/>
    <property type="match status" value="1"/>
</dbReference>
<feature type="transmembrane region" description="Helical" evidence="9">
    <location>
        <begin position="231"/>
        <end position="251"/>
    </location>
</feature>
<dbReference type="AlphaFoldDB" id="A0AAD9NEQ9"/>
<protein>
    <recommendedName>
        <fullName evidence="10">Major facilitator superfamily (MFS) profile domain-containing protein</fullName>
    </recommendedName>
</protein>
<evidence type="ECO:0000313" key="11">
    <source>
        <dbReference type="EMBL" id="KAK2164484.1"/>
    </source>
</evidence>
<evidence type="ECO:0000256" key="6">
    <source>
        <dbReference type="ARBA" id="ARBA00023136"/>
    </source>
</evidence>
<reference evidence="11" key="1">
    <citation type="journal article" date="2023" name="Mol. Biol. Evol.">
        <title>Third-Generation Sequencing Reveals the Adaptive Role of the Epigenome in Three Deep-Sea Polychaetes.</title>
        <authorList>
            <person name="Perez M."/>
            <person name="Aroh O."/>
            <person name="Sun Y."/>
            <person name="Lan Y."/>
            <person name="Juniper S.K."/>
            <person name="Young C.R."/>
            <person name="Angers B."/>
            <person name="Qian P.Y."/>
        </authorList>
    </citation>
    <scope>NUCLEOTIDE SEQUENCE</scope>
    <source>
        <strain evidence="11">P08H-3</strain>
    </source>
</reference>
<dbReference type="SUPFAM" id="SSF103473">
    <property type="entry name" value="MFS general substrate transporter"/>
    <property type="match status" value="1"/>
</dbReference>
<feature type="transmembrane region" description="Helical" evidence="9">
    <location>
        <begin position="513"/>
        <end position="533"/>
    </location>
</feature>
<dbReference type="InterPro" id="IPR005828">
    <property type="entry name" value="MFS_sugar_transport-like"/>
</dbReference>